<name>A0A3N4K589_9PEZI</name>
<proteinExistence type="predicted"/>
<evidence type="ECO:0000313" key="2">
    <source>
        <dbReference type="EMBL" id="RPB04372.1"/>
    </source>
</evidence>
<dbReference type="Gene3D" id="2.70.98.50">
    <property type="entry name" value="putative glycoside hydrolase family protein from bacillus halodurans"/>
    <property type="match status" value="1"/>
</dbReference>
<dbReference type="InterPro" id="IPR027414">
    <property type="entry name" value="GH95_N_dom"/>
</dbReference>
<organism evidence="2 3">
    <name type="scientific">Choiromyces venosus 120613-1</name>
    <dbReference type="NCBI Taxonomy" id="1336337"/>
    <lineage>
        <taxon>Eukaryota</taxon>
        <taxon>Fungi</taxon>
        <taxon>Dikarya</taxon>
        <taxon>Ascomycota</taxon>
        <taxon>Pezizomycotina</taxon>
        <taxon>Pezizomycetes</taxon>
        <taxon>Pezizales</taxon>
        <taxon>Tuberaceae</taxon>
        <taxon>Choiromyces</taxon>
    </lineage>
</organism>
<evidence type="ECO:0000313" key="3">
    <source>
        <dbReference type="Proteomes" id="UP000276215"/>
    </source>
</evidence>
<keyword evidence="3" id="KW-1185">Reference proteome</keyword>
<dbReference type="STRING" id="1336337.A0A3N4K589"/>
<dbReference type="Pfam" id="PF14498">
    <property type="entry name" value="Glyco_hyd_65N_2"/>
    <property type="match status" value="1"/>
</dbReference>
<protein>
    <recommendedName>
        <fullName evidence="1">Glycosyl hydrolase family 95 N-terminal domain-containing protein</fullName>
    </recommendedName>
</protein>
<dbReference type="EMBL" id="ML120358">
    <property type="protein sequence ID" value="RPB04372.1"/>
    <property type="molecule type" value="Genomic_DNA"/>
</dbReference>
<sequence length="155" mass="16848">MRSIQQQIFQNGTGDISGDSSNHGSFSVFGTFSVGFPSLGRNTSTSEYLRGLDIYTGVAYSRFKIEGGGGRGEIARTYFCSSPADVCVYHIAASSKGGILPAVTVGFAVPRLRLPRLGMWLGVVGRRSHQVGWCMKRRRRFSWAGVIRIIPVGIV</sequence>
<dbReference type="Proteomes" id="UP000276215">
    <property type="component" value="Unassembled WGS sequence"/>
</dbReference>
<reference evidence="2 3" key="1">
    <citation type="journal article" date="2018" name="Nat. Ecol. Evol.">
        <title>Pezizomycetes genomes reveal the molecular basis of ectomycorrhizal truffle lifestyle.</title>
        <authorList>
            <person name="Murat C."/>
            <person name="Payen T."/>
            <person name="Noel B."/>
            <person name="Kuo A."/>
            <person name="Morin E."/>
            <person name="Chen J."/>
            <person name="Kohler A."/>
            <person name="Krizsan K."/>
            <person name="Balestrini R."/>
            <person name="Da Silva C."/>
            <person name="Montanini B."/>
            <person name="Hainaut M."/>
            <person name="Levati E."/>
            <person name="Barry K.W."/>
            <person name="Belfiori B."/>
            <person name="Cichocki N."/>
            <person name="Clum A."/>
            <person name="Dockter R.B."/>
            <person name="Fauchery L."/>
            <person name="Guy J."/>
            <person name="Iotti M."/>
            <person name="Le Tacon F."/>
            <person name="Lindquist E.A."/>
            <person name="Lipzen A."/>
            <person name="Malagnac F."/>
            <person name="Mello A."/>
            <person name="Molinier V."/>
            <person name="Miyauchi S."/>
            <person name="Poulain J."/>
            <person name="Riccioni C."/>
            <person name="Rubini A."/>
            <person name="Sitrit Y."/>
            <person name="Splivallo R."/>
            <person name="Traeger S."/>
            <person name="Wang M."/>
            <person name="Zifcakova L."/>
            <person name="Wipf D."/>
            <person name="Zambonelli A."/>
            <person name="Paolocci F."/>
            <person name="Nowrousian M."/>
            <person name="Ottonello S."/>
            <person name="Baldrian P."/>
            <person name="Spatafora J.W."/>
            <person name="Henrissat B."/>
            <person name="Nagy L.G."/>
            <person name="Aury J.M."/>
            <person name="Wincker P."/>
            <person name="Grigoriev I.V."/>
            <person name="Bonfante P."/>
            <person name="Martin F.M."/>
        </authorList>
    </citation>
    <scope>NUCLEOTIDE SEQUENCE [LARGE SCALE GENOMIC DNA]</scope>
    <source>
        <strain evidence="2 3">120613-1</strain>
    </source>
</reference>
<feature type="domain" description="Glycosyl hydrolase family 95 N-terminal" evidence="1">
    <location>
        <begin position="2"/>
        <end position="108"/>
    </location>
</feature>
<gene>
    <name evidence="2" type="ORF">L873DRAFT_1799214</name>
</gene>
<evidence type="ECO:0000259" key="1">
    <source>
        <dbReference type="Pfam" id="PF14498"/>
    </source>
</evidence>
<dbReference type="AlphaFoldDB" id="A0A3N4K589"/>
<accession>A0A3N4K589</accession>
<dbReference type="OrthoDB" id="2848340at2759"/>